<accession>A0A1A8YVA1</accession>
<evidence type="ECO:0000313" key="4">
    <source>
        <dbReference type="Proteomes" id="UP000078555"/>
    </source>
</evidence>
<name>A0A1A8YVA1_PLAOA</name>
<dbReference type="Proteomes" id="UP000078555">
    <property type="component" value="Unassembled WGS sequence"/>
</dbReference>
<evidence type="ECO:0000313" key="1">
    <source>
        <dbReference type="EMBL" id="SBT34949.1"/>
    </source>
</evidence>
<organism evidence="2 3">
    <name type="scientific">Plasmodium ovale wallikeri</name>
    <dbReference type="NCBI Taxonomy" id="864142"/>
    <lineage>
        <taxon>Eukaryota</taxon>
        <taxon>Sar</taxon>
        <taxon>Alveolata</taxon>
        <taxon>Apicomplexa</taxon>
        <taxon>Aconoidasida</taxon>
        <taxon>Haemosporida</taxon>
        <taxon>Plasmodiidae</taxon>
        <taxon>Plasmodium</taxon>
        <taxon>Plasmodium (Plasmodium)</taxon>
    </lineage>
</organism>
<reference evidence="3 4" key="2">
    <citation type="submission" date="2016-05" db="EMBL/GenBank/DDBJ databases">
        <authorList>
            <person name="Naeem Raeece"/>
        </authorList>
    </citation>
    <scope>NUCLEOTIDE SEQUENCE [LARGE SCALE GENOMIC DNA]</scope>
</reference>
<dbReference type="EMBL" id="FLRD01000077">
    <property type="protein sequence ID" value="SBT34949.1"/>
    <property type="molecule type" value="Genomic_DNA"/>
</dbReference>
<evidence type="ECO:0000313" key="3">
    <source>
        <dbReference type="Proteomes" id="UP000078550"/>
    </source>
</evidence>
<gene>
    <name evidence="1" type="ORF">POVWA1_024860</name>
    <name evidence="2" type="ORF">POVWA2_024710</name>
</gene>
<sequence>MCANACVHVVELKGTLERKKKTTYLYITLLCANRGVDGGHVNKKKKNLIPRESWSDMQERLVRGCNMQERLVRGCNMQERLVRGCNVQERLVHVGAMCKNDLYVGAMCKNDLYEGAMRKIDLYVGI</sequence>
<protein>
    <submittedName>
        <fullName evidence="2">Uncharacterized protein</fullName>
    </submittedName>
</protein>
<evidence type="ECO:0000313" key="2">
    <source>
        <dbReference type="EMBL" id="SBT35374.1"/>
    </source>
</evidence>
<proteinExistence type="predicted"/>
<reference evidence="2" key="1">
    <citation type="submission" date="2016-05" db="EMBL/GenBank/DDBJ databases">
        <authorList>
            <person name="Lavstsen T."/>
            <person name="Jespersen J.S."/>
        </authorList>
    </citation>
    <scope>NUCLEOTIDE SEQUENCE [LARGE SCALE GENOMIC DNA]</scope>
</reference>
<dbReference type="AlphaFoldDB" id="A0A1A8YVA1"/>
<keyword evidence="4" id="KW-1185">Reference proteome</keyword>
<dbReference type="EMBL" id="FLRE01000099">
    <property type="protein sequence ID" value="SBT35374.1"/>
    <property type="molecule type" value="Genomic_DNA"/>
</dbReference>
<dbReference type="Proteomes" id="UP000078550">
    <property type="component" value="Unassembled WGS sequence"/>
</dbReference>